<accession>A0AAD1BMD2</accession>
<protein>
    <submittedName>
        <fullName evidence="1">Uncharacterized protein</fullName>
    </submittedName>
</protein>
<proteinExistence type="predicted"/>
<gene>
    <name evidence="1" type="ORF">PI172_2129</name>
</gene>
<dbReference type="AlphaFoldDB" id="A0AAD1BMD2"/>
<sequence length="39" mass="4652">MRNNRFCKALIASELYKVLACEKYLQLYKPFPTPNNPLY</sequence>
<reference evidence="1 2" key="1">
    <citation type="submission" date="2015-07" db="EMBL/GenBank/DDBJ databases">
        <title>Complete genome sequence of Prevotella intermedia strain 17-2.</title>
        <authorList>
            <person name="Nambu T."/>
        </authorList>
    </citation>
    <scope>NUCLEOTIDE SEQUENCE [LARGE SCALE GENOMIC DNA]</scope>
    <source>
        <strain evidence="1 2">17-2</strain>
    </source>
</reference>
<evidence type="ECO:0000313" key="2">
    <source>
        <dbReference type="Proteomes" id="UP000067008"/>
    </source>
</evidence>
<dbReference type="Proteomes" id="UP000067008">
    <property type="component" value="Chromosome 1"/>
</dbReference>
<dbReference type="EMBL" id="AP014926">
    <property type="protein sequence ID" value="BAR96857.1"/>
    <property type="molecule type" value="Genomic_DNA"/>
</dbReference>
<name>A0AAD1BMD2_PREIN</name>
<organism evidence="1 2">
    <name type="scientific">Prevotella intermedia</name>
    <dbReference type="NCBI Taxonomy" id="28131"/>
    <lineage>
        <taxon>Bacteria</taxon>
        <taxon>Pseudomonadati</taxon>
        <taxon>Bacteroidota</taxon>
        <taxon>Bacteroidia</taxon>
        <taxon>Bacteroidales</taxon>
        <taxon>Prevotellaceae</taxon>
        <taxon>Prevotella</taxon>
    </lineage>
</organism>
<evidence type="ECO:0000313" key="1">
    <source>
        <dbReference type="EMBL" id="BAR96857.1"/>
    </source>
</evidence>